<dbReference type="PROSITE" id="PS51094">
    <property type="entry name" value="PTS_EIIA_TYPE_2"/>
    <property type="match status" value="1"/>
</dbReference>
<dbReference type="EMBL" id="U53868">
    <property type="protein sequence ID" value="AAC12849.1"/>
    <property type="molecule type" value="Genomic_DNA"/>
</dbReference>
<protein>
    <submittedName>
        <fullName evidence="9">MtlR</fullName>
    </submittedName>
</protein>
<dbReference type="AlphaFoldDB" id="O65990"/>
<dbReference type="SUPFAM" id="SSF55804">
    <property type="entry name" value="Phoshotransferase/anion transport protein"/>
    <property type="match status" value="1"/>
</dbReference>
<evidence type="ECO:0000259" key="6">
    <source>
        <dbReference type="PROSITE" id="PS51094"/>
    </source>
</evidence>
<dbReference type="InterPro" id="IPR050661">
    <property type="entry name" value="BglG_antiterminators"/>
</dbReference>
<dbReference type="CDD" id="cd05568">
    <property type="entry name" value="PTS_IIB_bgl_like"/>
    <property type="match status" value="1"/>
</dbReference>
<evidence type="ECO:0000256" key="5">
    <source>
        <dbReference type="ARBA" id="ARBA00023163"/>
    </source>
</evidence>
<dbReference type="InterPro" id="IPR036095">
    <property type="entry name" value="PTS_EIIB-like_sf"/>
</dbReference>
<feature type="domain" description="PTS EIIA type-2" evidence="6">
    <location>
        <begin position="528"/>
        <end position="675"/>
    </location>
</feature>
<sequence>MNSLTPRQQYILSELIKKKVSNVDVLHKELAVSIRTILREVASINKVLKKDKITIYDYENMNLVISGDRDSIKNLENSINYIPILWLCNKDQRQIAITCKLLSEEEYLKASYFSYKFNVVMGSISQDLDNIQTLLVNKNLHLIRKRTYGIMIDGSEWNKRNAFVELFFRFKPFEYLLSFLYGHKTDETVEAFFKDIFDAKTIDIVKEIFKKLHFGSTNVNDIKYFSLFLLTLLAIKKTESKKNINLPNKVKQDMKSSIIYNTLRSLQEKLMENNIILPEDELSYLCLHLNDYKYYNDAEENNIEADINYTEISNELVTGVSKKIGINITKDKKLVEDLSNHLKQTFHMLSVGLDIINPLLNEIKEHYSQLFAIINNECKLIFSRYNIKILEEEIGYITMHIDVAIQRQQIFSKKINLLIVCPNGMSSGNILGNKVKSLFSDIESITISSIHDAYEKMVNNEYDLILSTVPISLQISNVIVVSPFMTNEDIEEVRNFIFKIKMEKQNIAIDFSDRLKIDATNMEYETISSILKSFDVREVKVNTFDELIDYIVTDIYDSNLSKSKEAIKKLILKREEKGNVVVPKSGIALLHTRSNELMNPVIRVYRNNKYFPMSSEGFSTEDINTFLVLLARNDESNYVLQFLGKVSISLMERKGFVQMLRYSNSQDIRNCLIDIANKEEVIYE</sequence>
<keyword evidence="5" id="KW-0804">Transcription</keyword>
<keyword evidence="3" id="KW-0805">Transcription regulation</keyword>
<name>O65990_CLOAT</name>
<evidence type="ECO:0000256" key="2">
    <source>
        <dbReference type="ARBA" id="ARBA00022737"/>
    </source>
</evidence>
<keyword evidence="4" id="KW-0010">Activator</keyword>
<gene>
    <name evidence="9" type="primary">mtlR</name>
</gene>
<dbReference type="Pfam" id="PF00874">
    <property type="entry name" value="PRD"/>
    <property type="match status" value="2"/>
</dbReference>
<dbReference type="PROSITE" id="PS51099">
    <property type="entry name" value="PTS_EIIB_TYPE_2"/>
    <property type="match status" value="1"/>
</dbReference>
<dbReference type="GO" id="GO:0008982">
    <property type="term" value="F:protein-N(PI)-phosphohistidine-sugar phosphotransferase activity"/>
    <property type="evidence" value="ECO:0007669"/>
    <property type="project" value="InterPro"/>
</dbReference>
<feature type="domain" description="PTS EIIB type-2" evidence="7">
    <location>
        <begin position="415"/>
        <end position="505"/>
    </location>
</feature>
<evidence type="ECO:0000259" key="7">
    <source>
        <dbReference type="PROSITE" id="PS51099"/>
    </source>
</evidence>
<dbReference type="Gene3D" id="3.40.50.2300">
    <property type="match status" value="1"/>
</dbReference>
<dbReference type="InterPro" id="IPR013011">
    <property type="entry name" value="PTS_EIIB_2"/>
</dbReference>
<dbReference type="InterPro" id="IPR036388">
    <property type="entry name" value="WH-like_DNA-bd_sf"/>
</dbReference>
<dbReference type="SUPFAM" id="SSF52794">
    <property type="entry name" value="PTS system IIB component-like"/>
    <property type="match status" value="1"/>
</dbReference>
<dbReference type="InterPro" id="IPR016152">
    <property type="entry name" value="PTrfase/Anion_transptr"/>
</dbReference>
<dbReference type="Gene3D" id="1.10.10.10">
    <property type="entry name" value="Winged helix-like DNA-binding domain superfamily/Winged helix DNA-binding domain"/>
    <property type="match status" value="1"/>
</dbReference>
<dbReference type="InterPro" id="IPR002178">
    <property type="entry name" value="PTS_EIIA_type-2_dom"/>
</dbReference>
<organism evidence="9">
    <name type="scientific">Clostridium acetobutylicum</name>
    <dbReference type="NCBI Taxonomy" id="1488"/>
    <lineage>
        <taxon>Bacteria</taxon>
        <taxon>Bacillati</taxon>
        <taxon>Bacillota</taxon>
        <taxon>Clostridia</taxon>
        <taxon>Eubacteriales</taxon>
        <taxon>Clostridiaceae</taxon>
        <taxon>Clostridium</taxon>
    </lineage>
</organism>
<dbReference type="Gene3D" id="3.40.930.10">
    <property type="entry name" value="Mannitol-specific EII, Chain A"/>
    <property type="match status" value="1"/>
</dbReference>
<keyword evidence="1" id="KW-0808">Transferase</keyword>
<evidence type="ECO:0000259" key="8">
    <source>
        <dbReference type="PROSITE" id="PS51372"/>
    </source>
</evidence>
<dbReference type="GO" id="GO:0009401">
    <property type="term" value="P:phosphoenolpyruvate-dependent sugar phosphotransferase system"/>
    <property type="evidence" value="ECO:0007669"/>
    <property type="project" value="InterPro"/>
</dbReference>
<evidence type="ECO:0000256" key="4">
    <source>
        <dbReference type="ARBA" id="ARBA00023159"/>
    </source>
</evidence>
<dbReference type="InterPro" id="IPR011608">
    <property type="entry name" value="PRD"/>
</dbReference>
<proteinExistence type="predicted"/>
<evidence type="ECO:0000313" key="9">
    <source>
        <dbReference type="EMBL" id="AAC12849.1"/>
    </source>
</evidence>
<keyword evidence="2" id="KW-0677">Repeat</keyword>
<evidence type="ECO:0000256" key="1">
    <source>
        <dbReference type="ARBA" id="ARBA00022679"/>
    </source>
</evidence>
<dbReference type="Pfam" id="PF00359">
    <property type="entry name" value="PTS_EIIA_2"/>
    <property type="match status" value="1"/>
</dbReference>
<dbReference type="InterPro" id="IPR036634">
    <property type="entry name" value="PRD_sf"/>
</dbReference>
<dbReference type="GO" id="GO:0006355">
    <property type="term" value="P:regulation of DNA-templated transcription"/>
    <property type="evidence" value="ECO:0007669"/>
    <property type="project" value="InterPro"/>
</dbReference>
<dbReference type="Gene3D" id="1.10.1790.10">
    <property type="entry name" value="PRD domain"/>
    <property type="match status" value="1"/>
</dbReference>
<dbReference type="PANTHER" id="PTHR30185:SF18">
    <property type="entry name" value="TRANSCRIPTIONAL REGULATOR MTLR"/>
    <property type="match status" value="1"/>
</dbReference>
<reference evidence="9" key="1">
    <citation type="journal article" date="2001" name="Microbiology">
        <title>Molecular analysis of the mannitol operon of Clostridium acetobutylicum encoding a phosphotransferase system and a putative PTS-modulated regulator.</title>
        <authorList>
            <person name="Behrens S."/>
            <person name="Mitchell W.J."/>
            <person name="Bahl H."/>
        </authorList>
    </citation>
    <scope>NUCLEOTIDE SEQUENCE</scope>
    <source>
        <strain evidence="9">DSM 792</strain>
    </source>
</reference>
<dbReference type="PROSITE" id="PS51372">
    <property type="entry name" value="PRD_2"/>
    <property type="match status" value="2"/>
</dbReference>
<dbReference type="PANTHER" id="PTHR30185">
    <property type="entry name" value="CRYPTIC BETA-GLUCOSIDE BGL OPERON ANTITERMINATOR"/>
    <property type="match status" value="1"/>
</dbReference>
<dbReference type="Pfam" id="PF05043">
    <property type="entry name" value="Mga"/>
    <property type="match status" value="1"/>
</dbReference>
<evidence type="ECO:0000256" key="3">
    <source>
        <dbReference type="ARBA" id="ARBA00023015"/>
    </source>
</evidence>
<dbReference type="InterPro" id="IPR003501">
    <property type="entry name" value="PTS_EIIB_2/3"/>
</dbReference>
<feature type="domain" description="PRD" evidence="8">
    <location>
        <begin position="304"/>
        <end position="411"/>
    </location>
</feature>
<accession>O65990</accession>
<dbReference type="InterPro" id="IPR007737">
    <property type="entry name" value="Mga_HTH"/>
</dbReference>
<dbReference type="Pfam" id="PF02302">
    <property type="entry name" value="PTS_IIB"/>
    <property type="match status" value="1"/>
</dbReference>
<dbReference type="SUPFAM" id="SSF63520">
    <property type="entry name" value="PTS-regulatory domain, PRD"/>
    <property type="match status" value="1"/>
</dbReference>
<feature type="domain" description="PRD" evidence="8">
    <location>
        <begin position="196"/>
        <end position="299"/>
    </location>
</feature>